<name>A0A7G9QNS7_9SPHI</name>
<evidence type="ECO:0000313" key="1">
    <source>
        <dbReference type="EMBL" id="QNN45002.1"/>
    </source>
</evidence>
<gene>
    <name evidence="1" type="ORF">H9L23_06230</name>
</gene>
<dbReference type="Proteomes" id="UP000515806">
    <property type="component" value="Chromosome"/>
</dbReference>
<sequence length="115" mass="12416">MLSFRAKAQTKFSLFDGTIIAGYVDNGAYINCTGPSVKFTKKPFSVAAGLLPTLRFKEDKVAAGATKNSLVTPNLGFGLTAVFHHFAVQLPFYYNAKTVAKNGEWNLGAGLGYKF</sequence>
<evidence type="ECO:0000313" key="2">
    <source>
        <dbReference type="Proteomes" id="UP000515806"/>
    </source>
</evidence>
<protein>
    <recommendedName>
        <fullName evidence="3">Outer membrane beta-barrel protein</fullName>
    </recommendedName>
</protein>
<dbReference type="AlphaFoldDB" id="A0A7G9QNS7"/>
<dbReference type="EMBL" id="CP060723">
    <property type="protein sequence ID" value="QNN45002.1"/>
    <property type="molecule type" value="Genomic_DNA"/>
</dbReference>
<evidence type="ECO:0008006" key="3">
    <source>
        <dbReference type="Google" id="ProtNLM"/>
    </source>
</evidence>
<reference evidence="1 2" key="1">
    <citation type="submission" date="2020-08" db="EMBL/GenBank/DDBJ databases">
        <title>Genome sequence of Pedobacter roseus KACC 11594T.</title>
        <authorList>
            <person name="Hyun D.-W."/>
            <person name="Bae J.-W."/>
        </authorList>
    </citation>
    <scope>NUCLEOTIDE SEQUENCE [LARGE SCALE GENOMIC DNA]</scope>
    <source>
        <strain evidence="1 2">KACC 11594</strain>
    </source>
</reference>
<accession>A0A7G9QNS7</accession>
<proteinExistence type="predicted"/>
<dbReference type="KEGG" id="proe:H9L23_06230"/>
<keyword evidence="2" id="KW-1185">Reference proteome</keyword>
<organism evidence="1 2">
    <name type="scientific">Pedobacter roseus</name>
    <dbReference type="NCBI Taxonomy" id="336820"/>
    <lineage>
        <taxon>Bacteria</taxon>
        <taxon>Pseudomonadati</taxon>
        <taxon>Bacteroidota</taxon>
        <taxon>Sphingobacteriia</taxon>
        <taxon>Sphingobacteriales</taxon>
        <taxon>Sphingobacteriaceae</taxon>
        <taxon>Pedobacter</taxon>
    </lineage>
</organism>